<dbReference type="Gene3D" id="3.40.50.300">
    <property type="entry name" value="P-loop containing nucleotide triphosphate hydrolases"/>
    <property type="match status" value="1"/>
</dbReference>
<comment type="similarity">
    <text evidence="2">Belongs to the small GTPase superfamily. Rab family.</text>
</comment>
<keyword evidence="6" id="KW-1185">Reference proteome</keyword>
<comment type="caution">
    <text evidence="5">The sequence shown here is derived from an EMBL/GenBank/DDBJ whole genome shotgun (WGS) entry which is preliminary data.</text>
</comment>
<sequence>MLTDFLHLTKYGQKNSKTKSIIMIGVEYKHTFKFIVIGSSGVGKTSLLKRLIDDTFSTDNTSTIGVEYLSTVIEIDGQPIKLQIWDTAGQEKFRSIAKSYFRHAVGVILVYDITDRKSFDDLSFWLNDVHSLCDPNAAVTLIGNKLDMASQRAVTTAEAQAFASNHQLTYLETSARGGDNVNEAFHRATKTVFERAESGQLSSKTAATSQNVTVGKGGDTGCKC</sequence>
<reference evidence="5" key="1">
    <citation type="submission" date="2016-10" db="EMBL/GenBank/DDBJ databases">
        <authorList>
            <person name="Benchimol M."/>
            <person name="Almeida L.G."/>
            <person name="Vasconcelos A.T."/>
            <person name="Perreira-Neves A."/>
            <person name="Rosa I.A."/>
            <person name="Tasca T."/>
            <person name="Bogo M.R."/>
            <person name="de Souza W."/>
        </authorList>
    </citation>
    <scope>NUCLEOTIDE SEQUENCE [LARGE SCALE GENOMIC DNA]</scope>
    <source>
        <strain evidence="5">K</strain>
    </source>
</reference>
<evidence type="ECO:0000256" key="1">
    <source>
        <dbReference type="ARBA" id="ARBA00004308"/>
    </source>
</evidence>
<dbReference type="NCBIfam" id="TIGR00231">
    <property type="entry name" value="small_GTP"/>
    <property type="match status" value="1"/>
</dbReference>
<protein>
    <submittedName>
        <fullName evidence="5">Small GTP-binding protein</fullName>
    </submittedName>
</protein>
<dbReference type="PROSITE" id="PS51421">
    <property type="entry name" value="RAS"/>
    <property type="match status" value="1"/>
</dbReference>
<dbReference type="GO" id="GO:0003924">
    <property type="term" value="F:GTPase activity"/>
    <property type="evidence" value="ECO:0007669"/>
    <property type="project" value="InterPro"/>
</dbReference>
<dbReference type="SMART" id="SM00175">
    <property type="entry name" value="RAB"/>
    <property type="match status" value="1"/>
</dbReference>
<dbReference type="PROSITE" id="PS51419">
    <property type="entry name" value="RAB"/>
    <property type="match status" value="1"/>
</dbReference>
<dbReference type="InterPro" id="IPR050209">
    <property type="entry name" value="Rab_GTPases_membrane_traffic"/>
</dbReference>
<dbReference type="InterPro" id="IPR001806">
    <property type="entry name" value="Small_GTPase"/>
</dbReference>
<dbReference type="SMART" id="SM00177">
    <property type="entry name" value="ARF"/>
    <property type="match status" value="1"/>
</dbReference>
<dbReference type="Proteomes" id="UP000179807">
    <property type="component" value="Unassembled WGS sequence"/>
</dbReference>
<evidence type="ECO:0000256" key="4">
    <source>
        <dbReference type="ARBA" id="ARBA00023136"/>
    </source>
</evidence>
<dbReference type="PANTHER" id="PTHR47979">
    <property type="entry name" value="DRAB11-RELATED"/>
    <property type="match status" value="1"/>
</dbReference>
<comment type="subcellular location">
    <subcellularLocation>
        <location evidence="1">Endomembrane system</location>
    </subcellularLocation>
</comment>
<evidence type="ECO:0000313" key="5">
    <source>
        <dbReference type="EMBL" id="OHS98405.1"/>
    </source>
</evidence>
<dbReference type="CDD" id="cd00154">
    <property type="entry name" value="Rab"/>
    <property type="match status" value="1"/>
</dbReference>
<evidence type="ECO:0000256" key="3">
    <source>
        <dbReference type="ARBA" id="ARBA00022741"/>
    </source>
</evidence>
<dbReference type="SMART" id="SM00173">
    <property type="entry name" value="RAS"/>
    <property type="match status" value="1"/>
</dbReference>
<proteinExistence type="inferred from homology"/>
<evidence type="ECO:0000256" key="2">
    <source>
        <dbReference type="ARBA" id="ARBA00006270"/>
    </source>
</evidence>
<evidence type="ECO:0000313" key="6">
    <source>
        <dbReference type="Proteomes" id="UP000179807"/>
    </source>
</evidence>
<dbReference type="GeneID" id="94844839"/>
<dbReference type="PRINTS" id="PR00449">
    <property type="entry name" value="RASTRNSFRMNG"/>
</dbReference>
<dbReference type="GO" id="GO:0005525">
    <property type="term" value="F:GTP binding"/>
    <property type="evidence" value="ECO:0007669"/>
    <property type="project" value="InterPro"/>
</dbReference>
<dbReference type="Pfam" id="PF00071">
    <property type="entry name" value="Ras"/>
    <property type="match status" value="1"/>
</dbReference>
<dbReference type="AlphaFoldDB" id="A0A1J4JLI1"/>
<dbReference type="InterPro" id="IPR005225">
    <property type="entry name" value="Small_GTP-bd"/>
</dbReference>
<dbReference type="SMART" id="SM00174">
    <property type="entry name" value="RHO"/>
    <property type="match status" value="1"/>
</dbReference>
<accession>A0A1J4JLI1</accession>
<organism evidence="5 6">
    <name type="scientific">Tritrichomonas foetus</name>
    <dbReference type="NCBI Taxonomy" id="1144522"/>
    <lineage>
        <taxon>Eukaryota</taxon>
        <taxon>Metamonada</taxon>
        <taxon>Parabasalia</taxon>
        <taxon>Tritrichomonadida</taxon>
        <taxon>Tritrichomonadidae</taxon>
        <taxon>Tritrichomonas</taxon>
    </lineage>
</organism>
<dbReference type="GO" id="GO:0012505">
    <property type="term" value="C:endomembrane system"/>
    <property type="evidence" value="ECO:0007669"/>
    <property type="project" value="UniProtKB-SubCell"/>
</dbReference>
<dbReference type="OrthoDB" id="9989112at2759"/>
<dbReference type="RefSeq" id="XP_068351542.1">
    <property type="nucleotide sequence ID" value="XM_068510135.1"/>
</dbReference>
<name>A0A1J4JLI1_9EUKA</name>
<dbReference type="PROSITE" id="PS51420">
    <property type="entry name" value="RHO"/>
    <property type="match status" value="1"/>
</dbReference>
<gene>
    <name evidence="5" type="ORF">TRFO_35229</name>
</gene>
<dbReference type="FunFam" id="3.40.50.300:FF:000586">
    <property type="entry name" value="Rab family GTPase"/>
    <property type="match status" value="1"/>
</dbReference>
<dbReference type="VEuPathDB" id="TrichDB:TRFO_35229"/>
<keyword evidence="4" id="KW-0472">Membrane</keyword>
<dbReference type="SMART" id="SM00176">
    <property type="entry name" value="RAN"/>
    <property type="match status" value="1"/>
</dbReference>
<keyword evidence="3" id="KW-0547">Nucleotide-binding</keyword>
<dbReference type="InterPro" id="IPR027417">
    <property type="entry name" value="P-loop_NTPase"/>
</dbReference>
<dbReference type="SUPFAM" id="SSF52540">
    <property type="entry name" value="P-loop containing nucleoside triphosphate hydrolases"/>
    <property type="match status" value="1"/>
</dbReference>
<dbReference type="EMBL" id="MLAK01001058">
    <property type="protein sequence ID" value="OHS98405.1"/>
    <property type="molecule type" value="Genomic_DNA"/>
</dbReference>